<name>A0A0G4LVC3_VERLO</name>
<dbReference type="Pfam" id="PF00172">
    <property type="entry name" value="Zn_clus"/>
    <property type="match status" value="1"/>
</dbReference>
<reference evidence="10" key="1">
    <citation type="submission" date="2015-05" db="EMBL/GenBank/DDBJ databases">
        <authorList>
            <person name="Fogelqvist Johan"/>
        </authorList>
    </citation>
    <scope>NUCLEOTIDE SEQUENCE [LARGE SCALE GENOMIC DNA]</scope>
</reference>
<evidence type="ECO:0000256" key="2">
    <source>
        <dbReference type="ARBA" id="ARBA00022833"/>
    </source>
</evidence>
<dbReference type="SUPFAM" id="SSF57701">
    <property type="entry name" value="Zn2/Cys6 DNA-binding domain"/>
    <property type="match status" value="1"/>
</dbReference>
<keyword evidence="5" id="KW-0804">Transcription</keyword>
<dbReference type="GO" id="GO:0000981">
    <property type="term" value="F:DNA-binding transcription factor activity, RNA polymerase II-specific"/>
    <property type="evidence" value="ECO:0007669"/>
    <property type="project" value="InterPro"/>
</dbReference>
<keyword evidence="6" id="KW-0539">Nucleus</keyword>
<protein>
    <submittedName>
        <fullName evidence="9">Aspercryptin biosynthesis cluster-specific transcription regulator like protein</fullName>
    </submittedName>
</protein>
<evidence type="ECO:0000259" key="7">
    <source>
        <dbReference type="PROSITE" id="PS50048"/>
    </source>
</evidence>
<evidence type="ECO:0000256" key="3">
    <source>
        <dbReference type="ARBA" id="ARBA00023015"/>
    </source>
</evidence>
<evidence type="ECO:0000256" key="6">
    <source>
        <dbReference type="ARBA" id="ARBA00023242"/>
    </source>
</evidence>
<evidence type="ECO:0000313" key="10">
    <source>
        <dbReference type="Proteomes" id="UP000045706"/>
    </source>
</evidence>
<dbReference type="Proteomes" id="UP000045706">
    <property type="component" value="Unassembled WGS sequence"/>
</dbReference>
<gene>
    <name evidence="8" type="ORF">BN1723_013765</name>
    <name evidence="9" type="ORF">HYQ45_016373</name>
</gene>
<evidence type="ECO:0000313" key="9">
    <source>
        <dbReference type="EMBL" id="KAG7115345.1"/>
    </source>
</evidence>
<dbReference type="PROSITE" id="PS50048">
    <property type="entry name" value="ZN2_CY6_FUNGAL_2"/>
    <property type="match status" value="1"/>
</dbReference>
<dbReference type="EMBL" id="CVQI01018779">
    <property type="protein sequence ID" value="CRK25932.1"/>
    <property type="molecule type" value="Genomic_DNA"/>
</dbReference>
<dbReference type="InterPro" id="IPR036864">
    <property type="entry name" value="Zn2-C6_fun-type_DNA-bd_sf"/>
</dbReference>
<organism evidence="8 10">
    <name type="scientific">Verticillium longisporum</name>
    <name type="common">Verticillium dahliae var. longisporum</name>
    <dbReference type="NCBI Taxonomy" id="100787"/>
    <lineage>
        <taxon>Eukaryota</taxon>
        <taxon>Fungi</taxon>
        <taxon>Dikarya</taxon>
        <taxon>Ascomycota</taxon>
        <taxon>Pezizomycotina</taxon>
        <taxon>Sordariomycetes</taxon>
        <taxon>Hypocreomycetidae</taxon>
        <taxon>Glomerellales</taxon>
        <taxon>Plectosphaerellaceae</taxon>
        <taxon>Verticillium</taxon>
    </lineage>
</organism>
<dbReference type="Proteomes" id="UP000689129">
    <property type="component" value="Unassembled WGS sequence"/>
</dbReference>
<dbReference type="SMART" id="SM00066">
    <property type="entry name" value="GAL4"/>
    <property type="match status" value="1"/>
</dbReference>
<dbReference type="InterPro" id="IPR052360">
    <property type="entry name" value="Transcr_Regulatory_Proteins"/>
</dbReference>
<accession>A0A0G4LVC3</accession>
<evidence type="ECO:0000256" key="1">
    <source>
        <dbReference type="ARBA" id="ARBA00022723"/>
    </source>
</evidence>
<dbReference type="PANTHER" id="PTHR36206">
    <property type="entry name" value="ASPERCRYPTIN BIOSYNTHESIS CLUSTER-SPECIFIC TRANSCRIPTION REGULATOR ATNN-RELATED"/>
    <property type="match status" value="1"/>
</dbReference>
<reference evidence="8" key="2">
    <citation type="submission" date="2015-05" db="EMBL/GenBank/DDBJ databases">
        <authorList>
            <person name="Wang D.B."/>
            <person name="Wang M."/>
        </authorList>
    </citation>
    <scope>NUCLEOTIDE SEQUENCE [LARGE SCALE GENOMIC DNA]</scope>
    <source>
        <strain evidence="8">VL2</strain>
    </source>
</reference>
<keyword evidence="1" id="KW-0479">Metal-binding</keyword>
<dbReference type="GO" id="GO:0003677">
    <property type="term" value="F:DNA binding"/>
    <property type="evidence" value="ECO:0007669"/>
    <property type="project" value="UniProtKB-KW"/>
</dbReference>
<evidence type="ECO:0000256" key="5">
    <source>
        <dbReference type="ARBA" id="ARBA00023163"/>
    </source>
</evidence>
<dbReference type="PROSITE" id="PS00463">
    <property type="entry name" value="ZN2_CY6_FUNGAL_1"/>
    <property type="match status" value="1"/>
</dbReference>
<sequence>MARSGISRVKTGCITCKIRRIKCDEAHPACRRCVTTGRACDGYSTPSTASYSWAQLLRSSPTPSPAATHAAGELRALGFFREVVAPVLAGPLDGFFWTHLVIQFTHQEQAARHAVLAISSLYENLQQGFARLPLIEKNALAVKHYNEAIRQLRNTNSQEAVLLVCILFTCIDMLRGDCEGAVSHCRHGINMVAGNRVDSTVVRDQLLPAFYRMAIFPFFFGARPESFPEITTRHPHKPTTFWTIAEAQCSLDPLVLQVIRFVRSADEYRLGQWTNDEPGMMALRERVSLDTALDEWAKAFHAYQGQKSPQHDPNDMRTQIVERLLGMKWLVAKIWIDTCLSRGEMVYDLHLDKFRAIIELARQAEARRQALRDVRASPKFSFEMGFGPLLAFVVIKCRSLRLRVAALSLMKTLAYRRESLWENGTMIASGTRTIEVEHGLQGGLDIKQEASSDDEALPSEEQRIQDSITLNEEQTVTSHDGGIILQQRVAYLMRRPGESITVRDEWYSLAA</sequence>
<dbReference type="OrthoDB" id="3598904at2759"/>
<evidence type="ECO:0000256" key="4">
    <source>
        <dbReference type="ARBA" id="ARBA00023125"/>
    </source>
</evidence>
<feature type="domain" description="Zn(2)-C6 fungal-type" evidence="7">
    <location>
        <begin position="12"/>
        <end position="40"/>
    </location>
</feature>
<dbReference type="EMBL" id="JAEMWZ010000482">
    <property type="protein sequence ID" value="KAG7115345.1"/>
    <property type="molecule type" value="Genomic_DNA"/>
</dbReference>
<evidence type="ECO:0000313" key="8">
    <source>
        <dbReference type="EMBL" id="CRK25932.1"/>
    </source>
</evidence>
<dbReference type="GO" id="GO:0008270">
    <property type="term" value="F:zinc ion binding"/>
    <property type="evidence" value="ECO:0007669"/>
    <property type="project" value="InterPro"/>
</dbReference>
<dbReference type="InterPro" id="IPR001138">
    <property type="entry name" value="Zn2Cys6_DnaBD"/>
</dbReference>
<keyword evidence="4" id="KW-0238">DNA-binding</keyword>
<dbReference type="CDD" id="cd00067">
    <property type="entry name" value="GAL4"/>
    <property type="match status" value="1"/>
</dbReference>
<dbReference type="PANTHER" id="PTHR36206:SF16">
    <property type="entry name" value="TRANSCRIPTION FACTOR DOMAIN-CONTAINING PROTEIN-RELATED"/>
    <property type="match status" value="1"/>
</dbReference>
<proteinExistence type="predicted"/>
<dbReference type="AlphaFoldDB" id="A0A0G4LVC3"/>
<keyword evidence="3" id="KW-0805">Transcription regulation</keyword>
<keyword evidence="2" id="KW-0862">Zinc</keyword>
<dbReference type="Gene3D" id="4.10.240.10">
    <property type="entry name" value="Zn(2)-C6 fungal-type DNA-binding domain"/>
    <property type="match status" value="1"/>
</dbReference>
<reference evidence="9" key="3">
    <citation type="journal article" date="2021" name="Mol. Plant Pathol.">
        <title>A 20-kb lineage-specific genomic region tames virulence in pathogenic amphidiploid Verticillium longisporum.</title>
        <authorList>
            <person name="Harting R."/>
            <person name="Starke J."/>
            <person name="Kusch H."/>
            <person name="Poggeler S."/>
            <person name="Maurus I."/>
            <person name="Schluter R."/>
            <person name="Landesfeind M."/>
            <person name="Bulla I."/>
            <person name="Nowrousian M."/>
            <person name="de Jonge R."/>
            <person name="Stahlhut G."/>
            <person name="Hoff K.J."/>
            <person name="Asshauer K.P."/>
            <person name="Thurmer A."/>
            <person name="Stanke M."/>
            <person name="Daniel R."/>
            <person name="Morgenstern B."/>
            <person name="Thomma B.P.H.J."/>
            <person name="Kronstad J.W."/>
            <person name="Braus-Stromeyer S.A."/>
            <person name="Braus G.H."/>
        </authorList>
    </citation>
    <scope>NUCLEOTIDE SEQUENCE</scope>
    <source>
        <strain evidence="9">Vl32</strain>
    </source>
</reference>